<accession>S3BG13</accession>
<dbReference type="InterPro" id="IPR003593">
    <property type="entry name" value="AAA+_ATPase"/>
</dbReference>
<sequence>MLLEAKDIRVSFRKENQTRLFGRERQEVLHGLSIDLKEGECLGIIGESGSGKSTFGRVLCGLLAPDSGTVRLDGLDLYGRLPRVDKARIQSSISIVFQDYTTSANPRFRVQGIIGESFRALRLKGANISRETQRKETIELLERVGLDESFLTRYPHELSGGQLQRVCIARAVALKPRFILLDEAISSLDAATQIQVMDLLKDLRRELNLSYVFITHDLTAITYFCDRVRFLHNGSFVEAVDDMSRIGDIRNAYARDLLRAVMGIGIHGAPDPEAEARMERDEEIGTPHGDVMHVQGQVLY</sequence>
<dbReference type="Proteomes" id="UP000014400">
    <property type="component" value="Unassembled WGS sequence"/>
</dbReference>
<dbReference type="SUPFAM" id="SSF52540">
    <property type="entry name" value="P-loop containing nucleoside triphosphate hydrolases"/>
    <property type="match status" value="1"/>
</dbReference>
<comment type="caution">
    <text evidence="7">The sequence shown here is derived from an EMBL/GenBank/DDBJ whole genome shotgun (WGS) entry which is preliminary data.</text>
</comment>
<evidence type="ECO:0000256" key="5">
    <source>
        <dbReference type="ARBA" id="ARBA00022840"/>
    </source>
</evidence>
<evidence type="ECO:0000259" key="6">
    <source>
        <dbReference type="PROSITE" id="PS50893"/>
    </source>
</evidence>
<dbReference type="Pfam" id="PF00005">
    <property type="entry name" value="ABC_tran"/>
    <property type="match status" value="1"/>
</dbReference>
<reference evidence="7 8" key="1">
    <citation type="submission" date="2013-04" db="EMBL/GenBank/DDBJ databases">
        <title>The Genome Sequence of Sutterella wadsworthensis HGA0223.</title>
        <authorList>
            <consortium name="The Broad Institute Genomics Platform"/>
            <person name="Earl A."/>
            <person name="Ward D."/>
            <person name="Feldgarden M."/>
            <person name="Gevers D."/>
            <person name="Schmidt T.M."/>
            <person name="Dover J."/>
            <person name="Dai D."/>
            <person name="Walker B."/>
            <person name="Young S."/>
            <person name="Zeng Q."/>
            <person name="Gargeya S."/>
            <person name="Fitzgerald M."/>
            <person name="Haas B."/>
            <person name="Abouelleil A."/>
            <person name="Allen A.W."/>
            <person name="Alvarado L."/>
            <person name="Arachchi H.M."/>
            <person name="Berlin A.M."/>
            <person name="Chapman S.B."/>
            <person name="Gainer-Dewar J."/>
            <person name="Goldberg J."/>
            <person name="Griggs A."/>
            <person name="Gujja S."/>
            <person name="Hansen M."/>
            <person name="Howarth C."/>
            <person name="Imamovic A."/>
            <person name="Ireland A."/>
            <person name="Larimer J."/>
            <person name="McCowan C."/>
            <person name="Murphy C."/>
            <person name="Pearson M."/>
            <person name="Poon T.W."/>
            <person name="Priest M."/>
            <person name="Roberts A."/>
            <person name="Saif S."/>
            <person name="Shea T."/>
            <person name="Sisk P."/>
            <person name="Sykes S."/>
            <person name="Wortman J."/>
            <person name="Nusbaum C."/>
            <person name="Birren B."/>
        </authorList>
    </citation>
    <scope>NUCLEOTIDE SEQUENCE [LARGE SCALE GENOMIC DNA]</scope>
    <source>
        <strain evidence="7 8">HGA0223</strain>
    </source>
</reference>
<protein>
    <recommendedName>
        <fullName evidence="6">ABC transporter domain-containing protein</fullName>
    </recommendedName>
</protein>
<evidence type="ECO:0000256" key="2">
    <source>
        <dbReference type="ARBA" id="ARBA00022448"/>
    </source>
</evidence>
<comment type="similarity">
    <text evidence="1">Belongs to the ABC transporter superfamily.</text>
</comment>
<evidence type="ECO:0000256" key="3">
    <source>
        <dbReference type="ARBA" id="ARBA00022475"/>
    </source>
</evidence>
<dbReference type="PANTHER" id="PTHR43776:SF7">
    <property type="entry name" value="D,D-DIPEPTIDE TRANSPORT ATP-BINDING PROTEIN DDPF-RELATED"/>
    <property type="match status" value="1"/>
</dbReference>
<keyword evidence="8" id="KW-1185">Reference proteome</keyword>
<dbReference type="HOGENOM" id="CLU_000604_1_23_4"/>
<dbReference type="RefSeq" id="WP_005431295.1">
    <property type="nucleotide sequence ID" value="NZ_KE150480.1"/>
</dbReference>
<dbReference type="PANTHER" id="PTHR43776">
    <property type="entry name" value="TRANSPORT ATP-BINDING PROTEIN"/>
    <property type="match status" value="1"/>
</dbReference>
<keyword evidence="2" id="KW-0813">Transport</keyword>
<dbReference type="SMART" id="SM00382">
    <property type="entry name" value="AAA"/>
    <property type="match status" value="1"/>
</dbReference>
<dbReference type="GO" id="GO:0005524">
    <property type="term" value="F:ATP binding"/>
    <property type="evidence" value="ECO:0007669"/>
    <property type="project" value="UniProtKB-KW"/>
</dbReference>
<dbReference type="eggNOG" id="COG4608">
    <property type="taxonomic scope" value="Bacteria"/>
</dbReference>
<evidence type="ECO:0000256" key="4">
    <source>
        <dbReference type="ARBA" id="ARBA00022741"/>
    </source>
</evidence>
<organism evidence="7 8">
    <name type="scientific">Sutterella wadsworthensis HGA0223</name>
    <dbReference type="NCBI Taxonomy" id="1203554"/>
    <lineage>
        <taxon>Bacteria</taxon>
        <taxon>Pseudomonadati</taxon>
        <taxon>Pseudomonadota</taxon>
        <taxon>Betaproteobacteria</taxon>
        <taxon>Burkholderiales</taxon>
        <taxon>Sutterellaceae</taxon>
        <taxon>Sutterella</taxon>
    </lineage>
</organism>
<dbReference type="PROSITE" id="PS00211">
    <property type="entry name" value="ABC_TRANSPORTER_1"/>
    <property type="match status" value="1"/>
</dbReference>
<name>S3BG13_9BURK</name>
<dbReference type="Gene3D" id="3.40.50.300">
    <property type="entry name" value="P-loop containing nucleotide triphosphate hydrolases"/>
    <property type="match status" value="1"/>
</dbReference>
<dbReference type="PATRIC" id="fig|1203554.3.peg.1104"/>
<dbReference type="EMBL" id="ATCF01000016">
    <property type="protein sequence ID" value="EPD99401.1"/>
    <property type="molecule type" value="Genomic_DNA"/>
</dbReference>
<keyword evidence="4" id="KW-0547">Nucleotide-binding</keyword>
<dbReference type="GO" id="GO:0055085">
    <property type="term" value="P:transmembrane transport"/>
    <property type="evidence" value="ECO:0007669"/>
    <property type="project" value="UniProtKB-ARBA"/>
</dbReference>
<evidence type="ECO:0000313" key="7">
    <source>
        <dbReference type="EMBL" id="EPD99401.1"/>
    </source>
</evidence>
<keyword evidence="3" id="KW-1003">Cell membrane</keyword>
<proteinExistence type="inferred from homology"/>
<feature type="domain" description="ABC transporter" evidence="6">
    <location>
        <begin position="12"/>
        <end position="258"/>
    </location>
</feature>
<evidence type="ECO:0000256" key="1">
    <source>
        <dbReference type="ARBA" id="ARBA00005417"/>
    </source>
</evidence>
<dbReference type="AlphaFoldDB" id="S3BG13"/>
<dbReference type="STRING" id="1203554.HMPREF1476_01080"/>
<gene>
    <name evidence="7" type="ORF">HMPREF1476_01080</name>
</gene>
<evidence type="ECO:0000313" key="8">
    <source>
        <dbReference type="Proteomes" id="UP000014400"/>
    </source>
</evidence>
<keyword evidence="3" id="KW-0472">Membrane</keyword>
<dbReference type="InterPro" id="IPR050319">
    <property type="entry name" value="ABC_transp_ATP-bind"/>
</dbReference>
<dbReference type="InterPro" id="IPR017871">
    <property type="entry name" value="ABC_transporter-like_CS"/>
</dbReference>
<dbReference type="GO" id="GO:0016887">
    <property type="term" value="F:ATP hydrolysis activity"/>
    <property type="evidence" value="ECO:0007669"/>
    <property type="project" value="InterPro"/>
</dbReference>
<dbReference type="InterPro" id="IPR027417">
    <property type="entry name" value="P-loop_NTPase"/>
</dbReference>
<dbReference type="InterPro" id="IPR003439">
    <property type="entry name" value="ABC_transporter-like_ATP-bd"/>
</dbReference>
<dbReference type="CDD" id="cd03257">
    <property type="entry name" value="ABC_NikE_OppD_transporters"/>
    <property type="match status" value="1"/>
</dbReference>
<dbReference type="PROSITE" id="PS50893">
    <property type="entry name" value="ABC_TRANSPORTER_2"/>
    <property type="match status" value="1"/>
</dbReference>
<keyword evidence="5" id="KW-0067">ATP-binding</keyword>